<proteinExistence type="inferred from homology"/>
<dbReference type="PANTHER" id="PTHR43020">
    <property type="entry name" value="CDK5 REGULATORY SUBUNIT-ASSOCIATED PROTEIN 1"/>
    <property type="match status" value="1"/>
</dbReference>
<comment type="caution">
    <text evidence="11">The sequence shown here is derived from an EMBL/GenBank/DDBJ whole genome shotgun (WGS) entry which is preliminary data.</text>
</comment>
<dbReference type="SMART" id="SM00729">
    <property type="entry name" value="Elp3"/>
    <property type="match status" value="1"/>
</dbReference>
<evidence type="ECO:0000256" key="5">
    <source>
        <dbReference type="ARBA" id="ARBA00022723"/>
    </source>
</evidence>
<comment type="cofactor">
    <cofactor evidence="1">
        <name>[4Fe-4S] cluster</name>
        <dbReference type="ChEBI" id="CHEBI:49883"/>
    </cofactor>
</comment>
<dbReference type="NCBIfam" id="TIGR01574">
    <property type="entry name" value="miaB-methiolase"/>
    <property type="match status" value="1"/>
</dbReference>
<keyword evidence="12" id="KW-1185">Reference proteome</keyword>
<dbReference type="InterPro" id="IPR006638">
    <property type="entry name" value="Elp3/MiaA/NifB-like_rSAM"/>
</dbReference>
<dbReference type="PROSITE" id="PS51449">
    <property type="entry name" value="MTTASE_N"/>
    <property type="match status" value="1"/>
</dbReference>
<protein>
    <submittedName>
        <fullName evidence="11">Uncharacterized protein</fullName>
    </submittedName>
</protein>
<evidence type="ECO:0000256" key="2">
    <source>
        <dbReference type="ARBA" id="ARBA00009815"/>
    </source>
</evidence>
<keyword evidence="3" id="KW-0004">4Fe-4S</keyword>
<dbReference type="InterPro" id="IPR058240">
    <property type="entry name" value="rSAM_sf"/>
</dbReference>
<dbReference type="InterPro" id="IPR005839">
    <property type="entry name" value="Methylthiotransferase"/>
</dbReference>
<dbReference type="SFLD" id="SFLDS00029">
    <property type="entry name" value="Radical_SAM"/>
    <property type="match status" value="1"/>
</dbReference>
<dbReference type="Gene3D" id="3.80.30.20">
    <property type="entry name" value="tm_1862 like domain"/>
    <property type="match status" value="1"/>
</dbReference>
<dbReference type="InterPro" id="IPR020612">
    <property type="entry name" value="Methylthiotransferase_CS"/>
</dbReference>
<dbReference type="Proteomes" id="UP001491310">
    <property type="component" value="Unassembled WGS sequence"/>
</dbReference>
<keyword evidence="4" id="KW-0949">S-adenosyl-L-methionine</keyword>
<dbReference type="PROSITE" id="PS51918">
    <property type="entry name" value="RADICAL_SAM"/>
    <property type="match status" value="1"/>
</dbReference>
<evidence type="ECO:0000256" key="7">
    <source>
        <dbReference type="ARBA" id="ARBA00023014"/>
    </source>
</evidence>
<dbReference type="InterPro" id="IPR023404">
    <property type="entry name" value="rSAM_horseshoe"/>
</dbReference>
<evidence type="ECO:0000313" key="11">
    <source>
        <dbReference type="EMBL" id="KAK9917694.1"/>
    </source>
</evidence>
<dbReference type="EMBL" id="JALJOT010000002">
    <property type="protein sequence ID" value="KAK9917694.1"/>
    <property type="molecule type" value="Genomic_DNA"/>
</dbReference>
<evidence type="ECO:0000256" key="1">
    <source>
        <dbReference type="ARBA" id="ARBA00001966"/>
    </source>
</evidence>
<organism evidence="11 12">
    <name type="scientific">Coccomyxa subellipsoidea</name>
    <dbReference type="NCBI Taxonomy" id="248742"/>
    <lineage>
        <taxon>Eukaryota</taxon>
        <taxon>Viridiplantae</taxon>
        <taxon>Chlorophyta</taxon>
        <taxon>core chlorophytes</taxon>
        <taxon>Trebouxiophyceae</taxon>
        <taxon>Trebouxiophyceae incertae sedis</taxon>
        <taxon>Coccomyxaceae</taxon>
        <taxon>Coccomyxa</taxon>
    </lineage>
</organism>
<evidence type="ECO:0000259" key="8">
    <source>
        <dbReference type="PROSITE" id="PS50926"/>
    </source>
</evidence>
<evidence type="ECO:0000313" key="12">
    <source>
        <dbReference type="Proteomes" id="UP001491310"/>
    </source>
</evidence>
<dbReference type="Gene3D" id="3.40.50.12160">
    <property type="entry name" value="Methylthiotransferase, N-terminal domain"/>
    <property type="match status" value="1"/>
</dbReference>
<dbReference type="CDD" id="cd01335">
    <property type="entry name" value="Radical_SAM"/>
    <property type="match status" value="1"/>
</dbReference>
<dbReference type="SFLD" id="SFLDG01061">
    <property type="entry name" value="methylthiotransferase"/>
    <property type="match status" value="1"/>
</dbReference>
<dbReference type="SFLD" id="SFLDG01082">
    <property type="entry name" value="B12-binding_domain_containing"/>
    <property type="match status" value="1"/>
</dbReference>
<feature type="domain" description="MTTase N-terminal" evidence="9">
    <location>
        <begin position="54"/>
        <end position="171"/>
    </location>
</feature>
<reference evidence="11 12" key="1">
    <citation type="journal article" date="2024" name="Nat. Commun.">
        <title>Phylogenomics reveals the evolutionary origins of lichenization in chlorophyte algae.</title>
        <authorList>
            <person name="Puginier C."/>
            <person name="Libourel C."/>
            <person name="Otte J."/>
            <person name="Skaloud P."/>
            <person name="Haon M."/>
            <person name="Grisel S."/>
            <person name="Petersen M."/>
            <person name="Berrin J.G."/>
            <person name="Delaux P.M."/>
            <person name="Dal Grande F."/>
            <person name="Keller J."/>
        </authorList>
    </citation>
    <scope>NUCLEOTIDE SEQUENCE [LARGE SCALE GENOMIC DNA]</scope>
    <source>
        <strain evidence="11 12">SAG 216-7</strain>
    </source>
</reference>
<dbReference type="SFLD" id="SFLDF00273">
    <property type="entry name" value="(dimethylallyl)adenosine_tRNA"/>
    <property type="match status" value="1"/>
</dbReference>
<dbReference type="InterPro" id="IPR002792">
    <property type="entry name" value="TRAM_dom"/>
</dbReference>
<dbReference type="PANTHER" id="PTHR43020:SF2">
    <property type="entry name" value="MITOCHONDRIAL TRNA METHYLTHIOTRANSFERASE CDK5RAP1"/>
    <property type="match status" value="1"/>
</dbReference>
<dbReference type="Pfam" id="PF04055">
    <property type="entry name" value="Radical_SAM"/>
    <property type="match status" value="1"/>
</dbReference>
<name>A0ABR2Z0F7_9CHLO</name>
<keyword evidence="6" id="KW-0408">Iron</keyword>
<feature type="domain" description="Radical SAM core" evidence="10">
    <location>
        <begin position="192"/>
        <end position="431"/>
    </location>
</feature>
<evidence type="ECO:0000256" key="3">
    <source>
        <dbReference type="ARBA" id="ARBA00022485"/>
    </source>
</evidence>
<dbReference type="InterPro" id="IPR038135">
    <property type="entry name" value="Methylthiotransferase_N_sf"/>
</dbReference>
<dbReference type="Pfam" id="PF01938">
    <property type="entry name" value="TRAM"/>
    <property type="match status" value="1"/>
</dbReference>
<dbReference type="SUPFAM" id="SSF102114">
    <property type="entry name" value="Radical SAM enzymes"/>
    <property type="match status" value="1"/>
</dbReference>
<dbReference type="Pfam" id="PF00919">
    <property type="entry name" value="UPF0004"/>
    <property type="match status" value="1"/>
</dbReference>
<evidence type="ECO:0000256" key="6">
    <source>
        <dbReference type="ARBA" id="ARBA00023004"/>
    </source>
</evidence>
<dbReference type="PROSITE" id="PS50926">
    <property type="entry name" value="TRAM"/>
    <property type="match status" value="1"/>
</dbReference>
<evidence type="ECO:0000259" key="9">
    <source>
        <dbReference type="PROSITE" id="PS51449"/>
    </source>
</evidence>
<keyword evidence="5" id="KW-0479">Metal-binding</keyword>
<evidence type="ECO:0000259" key="10">
    <source>
        <dbReference type="PROSITE" id="PS51918"/>
    </source>
</evidence>
<dbReference type="PROSITE" id="PS01278">
    <property type="entry name" value="MTTASE_RADICAL"/>
    <property type="match status" value="1"/>
</dbReference>
<evidence type="ECO:0000256" key="4">
    <source>
        <dbReference type="ARBA" id="ARBA00022691"/>
    </source>
</evidence>
<accession>A0ABR2Z0F7</accession>
<dbReference type="InterPro" id="IPR006463">
    <property type="entry name" value="MiaB_methiolase"/>
</dbReference>
<comment type="similarity">
    <text evidence="2">Belongs to the methylthiotransferase family. MiaB subfamily.</text>
</comment>
<dbReference type="InterPro" id="IPR013848">
    <property type="entry name" value="Methylthiotransferase_N"/>
</dbReference>
<dbReference type="NCBIfam" id="TIGR00089">
    <property type="entry name" value="MiaB/RimO family radical SAM methylthiotransferase"/>
    <property type="match status" value="1"/>
</dbReference>
<dbReference type="HAMAP" id="MF_01864">
    <property type="entry name" value="tRNA_metthiotr_MiaB"/>
    <property type="match status" value="1"/>
</dbReference>
<dbReference type="InterPro" id="IPR007197">
    <property type="entry name" value="rSAM"/>
</dbReference>
<feature type="domain" description="TRAM" evidence="8">
    <location>
        <begin position="434"/>
        <end position="498"/>
    </location>
</feature>
<keyword evidence="7" id="KW-0411">Iron-sulfur</keyword>
<sequence>MSQAHRLHAIAESATLERTQEVADTLGADFCGAEGQVLSRDQPSEAMGAQGRGRKYHIHTFGCQMNLADSERMAGTLESVGYVCAEDASDADVIVYNTCSIRDKAEQKVYSALGKQAKRKRGNMGGLKLVLAGCVAAQEGETLLRRVPELDLVMGPHHANRIDQLLEQVDQGSQVMAVEPIKITEDIAVPRRDSDLTAWVNVIHGCNERCTYCVVPNTRGVEQSRTPEAIRREMLALGEAGYKEVTLLGQNIDAYGRDLPGAAEDGSGRRAWTFTDLLHYVHDVPGIERIRFATSHPRYFTERLVRACAELPKLCEFFHIPFQSGDNDILREMKRGYTHERYRRIIDNIRRHMPDASVSGDAIVGFPGETEEQFEMTCALTREVGFDRVNTAAYSPRPNTPAAEWQNQVADLVKLDRLNRLNRIVNEVAEERAQRFLDRDVEVLVEGPNPKNSSDAVGRNRQNKLVFFPGDGERLKGQVVTVHVDRVHAYTLFGKQVA</sequence>
<gene>
    <name evidence="11" type="ORF">WJX75_007261</name>
</gene>